<proteinExistence type="predicted"/>
<evidence type="ECO:0000313" key="2">
    <source>
        <dbReference type="Proteomes" id="UP000221715"/>
    </source>
</evidence>
<accession>A0A0U4K417</accession>
<gene>
    <name evidence="1" type="primary">33</name>
    <name evidence="1" type="ORF">PBI_HOWE_33</name>
</gene>
<reference evidence="1 2" key="1">
    <citation type="submission" date="2015-12" db="EMBL/GenBank/DDBJ databases">
        <authorList>
            <person name="Pope W.H."/>
            <person name="Montgomery M.T."/>
            <person name="Garlena R.A."/>
            <person name="Russell D.A."/>
            <person name="Jacobs-Sera D."/>
            <person name="Hendrix R.W."/>
            <person name="Hatfull G.F."/>
        </authorList>
    </citation>
    <scope>NUCLEOTIDE SEQUENCE [LARGE SCALE GENOMIC DNA]</scope>
</reference>
<name>A0A0U4K417_9CAUD</name>
<evidence type="ECO:0000313" key="1">
    <source>
        <dbReference type="EMBL" id="ALY07667.1"/>
    </source>
</evidence>
<dbReference type="EMBL" id="KU252585">
    <property type="protein sequence ID" value="ALY07667.1"/>
    <property type="molecule type" value="Genomic_DNA"/>
</dbReference>
<dbReference type="GeneID" id="77930748"/>
<keyword evidence="2" id="KW-1185">Reference proteome</keyword>
<sequence length="47" mass="5430">MITRLMIKISLNQTPAMRAVRIVGRAVDADAWRHGVWTHTRAGRFRL</sequence>
<dbReference type="Proteomes" id="UP000221715">
    <property type="component" value="Genome"/>
</dbReference>
<protein>
    <submittedName>
        <fullName evidence="1">Uncharacterized protein</fullName>
    </submittedName>
</protein>
<organism evidence="1 2">
    <name type="scientific">Gordonia phage Howe</name>
    <dbReference type="NCBI Taxonomy" id="1777061"/>
    <lineage>
        <taxon>Viruses</taxon>
        <taxon>Duplodnaviria</taxon>
        <taxon>Heunggongvirae</taxon>
        <taxon>Uroviricota</taxon>
        <taxon>Caudoviricetes</taxon>
        <taxon>Howevirus</taxon>
        <taxon>Howevirus howe</taxon>
    </lineage>
</organism>
<dbReference type="KEGG" id="vg:77930748"/>
<dbReference type="RefSeq" id="YP_010654894.1">
    <property type="nucleotide sequence ID" value="NC_070817.1"/>
</dbReference>